<dbReference type="KEGG" id="hpel:HZS54_20325"/>
<keyword evidence="2" id="KW-1185">Reference proteome</keyword>
<dbReference type="OrthoDB" id="12113at2157"/>
<dbReference type="AlphaFoldDB" id="A0A7D5TV85"/>
<dbReference type="RefSeq" id="WP_179918873.1">
    <property type="nucleotide sequence ID" value="NZ_CP058909.1"/>
</dbReference>
<dbReference type="EMBL" id="CP058909">
    <property type="protein sequence ID" value="QLH83832.1"/>
    <property type="molecule type" value="Genomic_DNA"/>
</dbReference>
<sequence length="90" mass="10006">MSGKAAIETEFEGLDDGLDSDMTVYLMGGGAMTFRELKNATCDIDLLVPTRRDFEILRDLLRAHGYETVENPVAKYESLGATLMLDKDDE</sequence>
<evidence type="ECO:0000313" key="2">
    <source>
        <dbReference type="Proteomes" id="UP000509346"/>
    </source>
</evidence>
<proteinExistence type="predicted"/>
<reference evidence="1 2" key="1">
    <citation type="submission" date="2020-07" db="EMBL/GenBank/DDBJ databases">
        <title>Halosimplex litoreum sp. nov. and Halosimplex rubrum sp. nov., isolated from different salt environments.</title>
        <authorList>
            <person name="Cui H."/>
        </authorList>
    </citation>
    <scope>NUCLEOTIDE SEQUENCE [LARGE SCALE GENOMIC DNA]</scope>
    <source>
        <strain evidence="1 2">R2</strain>
    </source>
</reference>
<accession>A0A7D5TV85</accession>
<dbReference type="GeneID" id="56084988"/>
<evidence type="ECO:0008006" key="3">
    <source>
        <dbReference type="Google" id="ProtNLM"/>
    </source>
</evidence>
<evidence type="ECO:0000313" key="1">
    <source>
        <dbReference type="EMBL" id="QLH83832.1"/>
    </source>
</evidence>
<dbReference type="Proteomes" id="UP000509346">
    <property type="component" value="Chromosome"/>
</dbReference>
<gene>
    <name evidence="1" type="ORF">HZS54_20325</name>
</gene>
<organism evidence="1 2">
    <name type="scientific">Halosimplex pelagicum</name>
    <dbReference type="NCBI Taxonomy" id="869886"/>
    <lineage>
        <taxon>Archaea</taxon>
        <taxon>Methanobacteriati</taxon>
        <taxon>Methanobacteriota</taxon>
        <taxon>Stenosarchaea group</taxon>
        <taxon>Halobacteria</taxon>
        <taxon>Halobacteriales</taxon>
        <taxon>Haloarculaceae</taxon>
        <taxon>Halosimplex</taxon>
    </lineage>
</organism>
<name>A0A7D5TV85_9EURY</name>
<protein>
    <recommendedName>
        <fullName evidence="3">Nucleotidyltransferase family protein</fullName>
    </recommendedName>
</protein>